<keyword evidence="4" id="KW-0677">Repeat</keyword>
<dbReference type="RefSeq" id="XP_032813433.1">
    <property type="nucleotide sequence ID" value="XM_032957542.1"/>
</dbReference>
<dbReference type="InterPro" id="IPR018244">
    <property type="entry name" value="Allrgn_V5/Tpx1_CS"/>
</dbReference>
<dbReference type="PROSITE" id="PS01010">
    <property type="entry name" value="CRISP_2"/>
    <property type="match status" value="1"/>
</dbReference>
<dbReference type="SUPFAM" id="SSF55797">
    <property type="entry name" value="PR-1-like"/>
    <property type="match status" value="1"/>
</dbReference>
<dbReference type="GO" id="GO:0005576">
    <property type="term" value="C:extracellular region"/>
    <property type="evidence" value="ECO:0007669"/>
    <property type="project" value="UniProtKB-SubCell"/>
</dbReference>
<dbReference type="SMART" id="SM00603">
    <property type="entry name" value="LCCL"/>
    <property type="match status" value="2"/>
</dbReference>
<dbReference type="InterPro" id="IPR036609">
    <property type="entry name" value="LCCL_sf"/>
</dbReference>
<dbReference type="Gene3D" id="2.170.130.20">
    <property type="entry name" value="LCCL-like domain"/>
    <property type="match status" value="2"/>
</dbReference>
<dbReference type="SUPFAM" id="SSF69848">
    <property type="entry name" value="LCCL domain"/>
    <property type="match status" value="2"/>
</dbReference>
<evidence type="ECO:0000256" key="4">
    <source>
        <dbReference type="ARBA" id="ARBA00022737"/>
    </source>
</evidence>
<dbReference type="RefSeq" id="XP_032813434.1">
    <property type="nucleotide sequence ID" value="XM_032957543.1"/>
</dbReference>
<feature type="signal peptide" evidence="7">
    <location>
        <begin position="1"/>
        <end position="28"/>
    </location>
</feature>
<dbReference type="InterPro" id="IPR051957">
    <property type="entry name" value="CRISP-LCCL_domain"/>
</dbReference>
<evidence type="ECO:0000256" key="6">
    <source>
        <dbReference type="SAM" id="MobiDB-lite"/>
    </source>
</evidence>
<evidence type="ECO:0000313" key="10">
    <source>
        <dbReference type="RefSeq" id="XP_032813433.1"/>
    </source>
</evidence>
<feature type="domain" description="LCCL" evidence="8">
    <location>
        <begin position="401"/>
        <end position="491"/>
    </location>
</feature>
<keyword evidence="5" id="KW-1015">Disulfide bond</keyword>
<feature type="region of interest" description="Disordered" evidence="6">
    <location>
        <begin position="255"/>
        <end position="298"/>
    </location>
</feature>
<evidence type="ECO:0000313" key="11">
    <source>
        <dbReference type="RefSeq" id="XP_032813434.1"/>
    </source>
</evidence>
<dbReference type="Pfam" id="PF00188">
    <property type="entry name" value="CAP"/>
    <property type="match status" value="1"/>
</dbReference>
<keyword evidence="3 7" id="KW-0732">Signal</keyword>
<keyword evidence="2" id="KW-0964">Secreted</keyword>
<feature type="domain" description="LCCL" evidence="8">
    <location>
        <begin position="300"/>
        <end position="395"/>
    </location>
</feature>
<dbReference type="Pfam" id="PF03815">
    <property type="entry name" value="LCCL"/>
    <property type="match status" value="2"/>
</dbReference>
<dbReference type="InterPro" id="IPR014044">
    <property type="entry name" value="CAP_dom"/>
</dbReference>
<dbReference type="Gene3D" id="3.40.33.10">
    <property type="entry name" value="CAP"/>
    <property type="match status" value="1"/>
</dbReference>
<dbReference type="AlphaFoldDB" id="A0AAJ7T8S9"/>
<feature type="compositionally biased region" description="Basic residues" evidence="6">
    <location>
        <begin position="275"/>
        <end position="284"/>
    </location>
</feature>
<dbReference type="PANTHER" id="PTHR31331">
    <property type="entry name" value="LCCL DOMAIN PROTEIN (AFU_ORTHOLOGUE AFUA_5G08630)"/>
    <property type="match status" value="1"/>
</dbReference>
<dbReference type="PANTHER" id="PTHR31331:SF9">
    <property type="entry name" value="CYSTEINE-RICH SECRETORY PROTEIN LCCL DOMAIN-CONTAINING 1"/>
    <property type="match status" value="1"/>
</dbReference>
<dbReference type="InterPro" id="IPR004043">
    <property type="entry name" value="LCCL"/>
</dbReference>
<feature type="compositionally biased region" description="Basic and acidic residues" evidence="6">
    <location>
        <begin position="265"/>
        <end position="274"/>
    </location>
</feature>
<dbReference type="KEGG" id="pmrn:116944114"/>
<keyword evidence="9" id="KW-1185">Reference proteome</keyword>
<dbReference type="InterPro" id="IPR035940">
    <property type="entry name" value="CAP_sf"/>
</dbReference>
<dbReference type="SMART" id="SM00198">
    <property type="entry name" value="SCP"/>
    <property type="match status" value="1"/>
</dbReference>
<dbReference type="PROSITE" id="PS50820">
    <property type="entry name" value="LCCL"/>
    <property type="match status" value="2"/>
</dbReference>
<dbReference type="FunFam" id="3.40.33.10:FF:000001">
    <property type="entry name" value="Cysteine-rich secretory protein LCCL domain containing 1"/>
    <property type="match status" value="1"/>
</dbReference>
<evidence type="ECO:0000313" key="9">
    <source>
        <dbReference type="Proteomes" id="UP001318040"/>
    </source>
</evidence>
<feature type="chain" id="PRO_5044709322" evidence="7">
    <location>
        <begin position="29"/>
        <end position="509"/>
    </location>
</feature>
<dbReference type="PRINTS" id="PR00837">
    <property type="entry name" value="V5TPXLIKE"/>
</dbReference>
<name>A0AAJ7T8S9_PETMA</name>
<evidence type="ECO:0000259" key="8">
    <source>
        <dbReference type="PROSITE" id="PS50820"/>
    </source>
</evidence>
<accession>A0AAJ7T8S9</accession>
<evidence type="ECO:0000256" key="1">
    <source>
        <dbReference type="ARBA" id="ARBA00004613"/>
    </source>
</evidence>
<evidence type="ECO:0000256" key="3">
    <source>
        <dbReference type="ARBA" id="ARBA00022729"/>
    </source>
</evidence>
<sequence>MQSALARSVMAAVTMSLLALSGAPGASAFPSTNDTQLSALLSRHLESDGPAGPEAEAGQRRVRRAIDDADKASILELHNKLRGEVHPPSSNMEYMTWDEELARSATSWAAQCNWDHGPSHLLPSIGQNLAVHWGRHRPPSFHVQAWYDEAKDYQYPYEQECNPWCPFRCNGAVCTHYTQLVWATTNRVGCAINTCYNMNVWGQIWEKAVYLVCNYSPKGNWIGLSPYKSGRACSECPPSYGGSCRNNLCYRDGSYSPEEPEEEETNRVDYVQRPERRRRPRPRPTRPPSRGRTVTSHDKMSQLVSCDTKFRDKCKGSTCNRYECPPSCLQGSGKVFGTLFYEVSSSICRAALHYGILDNEGGWVDITRQGRKPFFIKSQRNGVQALSKHKASNAFSFSAVSVKSVDCSATVAQLCPYKKSSPHCPRMYCRPGCVNADSDVYGSKVYADNSSICRAAIHAGVITNAQGGYVDVMPVDKKNHYGSTHQNGILSKRTRNPAGGKAFRLFVVG</sequence>
<dbReference type="InterPro" id="IPR001283">
    <property type="entry name" value="CRISP-related"/>
</dbReference>
<evidence type="ECO:0000256" key="7">
    <source>
        <dbReference type="SAM" id="SignalP"/>
    </source>
</evidence>
<comment type="subcellular location">
    <subcellularLocation>
        <location evidence="1">Secreted</location>
    </subcellularLocation>
</comment>
<evidence type="ECO:0000256" key="2">
    <source>
        <dbReference type="ARBA" id="ARBA00022525"/>
    </source>
</evidence>
<proteinExistence type="predicted"/>
<evidence type="ECO:0000256" key="5">
    <source>
        <dbReference type="ARBA" id="ARBA00023157"/>
    </source>
</evidence>
<dbReference type="FunFam" id="2.170.130.20:FF:000001">
    <property type="entry name" value="Cysteine-rich secretory protein LCCL domain-containing 1"/>
    <property type="match status" value="2"/>
</dbReference>
<dbReference type="Proteomes" id="UP001318040">
    <property type="component" value="Chromosome 20"/>
</dbReference>
<gene>
    <name evidence="10 11" type="primary">LOC116944114</name>
</gene>
<protein>
    <submittedName>
        <fullName evidence="10 11">Cysteine-rich secretory protein LCCL domain-containing 1-like</fullName>
    </submittedName>
</protein>
<organism evidence="9 10">
    <name type="scientific">Petromyzon marinus</name>
    <name type="common">Sea lamprey</name>
    <dbReference type="NCBI Taxonomy" id="7757"/>
    <lineage>
        <taxon>Eukaryota</taxon>
        <taxon>Metazoa</taxon>
        <taxon>Chordata</taxon>
        <taxon>Craniata</taxon>
        <taxon>Vertebrata</taxon>
        <taxon>Cyclostomata</taxon>
        <taxon>Hyperoartia</taxon>
        <taxon>Petromyzontiformes</taxon>
        <taxon>Petromyzontidae</taxon>
        <taxon>Petromyzon</taxon>
    </lineage>
</organism>
<reference evidence="10 11" key="1">
    <citation type="submission" date="2025-04" db="UniProtKB">
        <authorList>
            <consortium name="RefSeq"/>
        </authorList>
    </citation>
    <scope>IDENTIFICATION</scope>
    <source>
        <tissue evidence="10 11">Sperm</tissue>
    </source>
</reference>